<dbReference type="PANTHER" id="PTHR31973:SF189">
    <property type="entry name" value="TRANSPOSASE, MUDR, PLANT, MULE TRANSPOSASE DOMAIN PROTEIN-RELATED"/>
    <property type="match status" value="1"/>
</dbReference>
<dbReference type="PROSITE" id="PS01007">
    <property type="entry name" value="TRANSPOSASE_MUTATOR"/>
    <property type="match status" value="1"/>
</dbReference>
<reference evidence="5" key="1">
    <citation type="journal article" date="2019" name="Sci. Rep.">
        <title>Draft genome of Tanacetum cinerariifolium, the natural source of mosquito coil.</title>
        <authorList>
            <person name="Yamashiro T."/>
            <person name="Shiraishi A."/>
            <person name="Satake H."/>
            <person name="Nakayama K."/>
        </authorList>
    </citation>
    <scope>NUCLEOTIDE SEQUENCE</scope>
</reference>
<evidence type="ECO:0000259" key="4">
    <source>
        <dbReference type="Pfam" id="PF10551"/>
    </source>
</evidence>
<dbReference type="GO" id="GO:0004803">
    <property type="term" value="F:transposase activity"/>
    <property type="evidence" value="ECO:0007669"/>
    <property type="project" value="InterPro"/>
</dbReference>
<dbReference type="InterPro" id="IPR001207">
    <property type="entry name" value="Transposase_mutator"/>
</dbReference>
<accession>A0A699HVA4</accession>
<evidence type="ECO:0000256" key="2">
    <source>
        <dbReference type="ARBA" id="ARBA00023125"/>
    </source>
</evidence>
<dbReference type="PANTHER" id="PTHR31973">
    <property type="entry name" value="POLYPROTEIN, PUTATIVE-RELATED"/>
    <property type="match status" value="1"/>
</dbReference>
<protein>
    <submittedName>
        <fullName evidence="5">Pentatricopeptide repeat-containing protein</fullName>
    </submittedName>
</protein>
<dbReference type="InterPro" id="IPR018289">
    <property type="entry name" value="MULE_transposase_dom"/>
</dbReference>
<keyword evidence="3" id="KW-0233">DNA recombination</keyword>
<comment type="caution">
    <text evidence="5">The sequence shown here is derived from an EMBL/GenBank/DDBJ whole genome shotgun (WGS) entry which is preliminary data.</text>
</comment>
<feature type="domain" description="MULE transposase" evidence="4">
    <location>
        <begin position="172"/>
        <end position="227"/>
    </location>
</feature>
<dbReference type="GO" id="GO:0006313">
    <property type="term" value="P:DNA transposition"/>
    <property type="evidence" value="ECO:0007669"/>
    <property type="project" value="InterPro"/>
</dbReference>
<evidence type="ECO:0000313" key="5">
    <source>
        <dbReference type="EMBL" id="GEY87124.1"/>
    </source>
</evidence>
<keyword evidence="2" id="KW-0238">DNA-binding</keyword>
<evidence type="ECO:0000256" key="1">
    <source>
        <dbReference type="ARBA" id="ARBA00022578"/>
    </source>
</evidence>
<proteinExistence type="predicted"/>
<dbReference type="Pfam" id="PF10551">
    <property type="entry name" value="MULE"/>
    <property type="match status" value="1"/>
</dbReference>
<dbReference type="GO" id="GO:0003677">
    <property type="term" value="F:DNA binding"/>
    <property type="evidence" value="ECO:0007669"/>
    <property type="project" value="UniProtKB-KW"/>
</dbReference>
<sequence>MTPSLNNDEVGKEDLLLWSFDLENDCVNDAAKILEGMSEGKNDASKYVKYTQGVQGVTDGINEGMNDGMDAANNDLDEQSKVNGAEVLDEVPSAAGDEGRSAQDPFAIVEESKEISNKEKIVAKCGQRKEIIKDPSKGKQRAFKKYPSNNAQKSSCNWRYYCNLLKPEDSYQNKDNWSWFLELIVEYLEVPNGTGLTLMSDQHKGLIEAVKDVMPLVEHRQCARHIYDGFKKQFTRVQFRELFWAASKATYPQRFNKIIEKIKTTNPRAHQYL</sequence>
<keyword evidence="1" id="KW-0815">Transposition</keyword>
<organism evidence="5">
    <name type="scientific">Tanacetum cinerariifolium</name>
    <name type="common">Dalmatian daisy</name>
    <name type="synonym">Chrysanthemum cinerariifolium</name>
    <dbReference type="NCBI Taxonomy" id="118510"/>
    <lineage>
        <taxon>Eukaryota</taxon>
        <taxon>Viridiplantae</taxon>
        <taxon>Streptophyta</taxon>
        <taxon>Embryophyta</taxon>
        <taxon>Tracheophyta</taxon>
        <taxon>Spermatophyta</taxon>
        <taxon>Magnoliopsida</taxon>
        <taxon>eudicotyledons</taxon>
        <taxon>Gunneridae</taxon>
        <taxon>Pentapetalae</taxon>
        <taxon>asterids</taxon>
        <taxon>campanulids</taxon>
        <taxon>Asterales</taxon>
        <taxon>Asteraceae</taxon>
        <taxon>Asteroideae</taxon>
        <taxon>Anthemideae</taxon>
        <taxon>Anthemidinae</taxon>
        <taxon>Tanacetum</taxon>
    </lineage>
</organism>
<dbReference type="AlphaFoldDB" id="A0A699HVA4"/>
<name>A0A699HVA4_TANCI</name>
<gene>
    <name evidence="5" type="ORF">Tci_459098</name>
</gene>
<dbReference type="EMBL" id="BKCJ010217736">
    <property type="protein sequence ID" value="GEY87124.1"/>
    <property type="molecule type" value="Genomic_DNA"/>
</dbReference>
<evidence type="ECO:0000256" key="3">
    <source>
        <dbReference type="ARBA" id="ARBA00023172"/>
    </source>
</evidence>